<dbReference type="STRING" id="717605.Theco_1243"/>
<name>L0ECR7_THECK</name>
<keyword evidence="2" id="KW-1185">Reference proteome</keyword>
<gene>
    <name evidence="1" type="ordered locus">Theco_1243</name>
</gene>
<dbReference type="Pfam" id="PF24898">
    <property type="entry name" value="GGDEF_GdpP"/>
    <property type="match status" value="1"/>
</dbReference>
<dbReference type="KEGG" id="tco:Theco_1243"/>
<protein>
    <recommendedName>
        <fullName evidence="3">Transcriptional regulator</fullName>
    </recommendedName>
</protein>
<dbReference type="Proteomes" id="UP000010795">
    <property type="component" value="Chromosome"/>
</dbReference>
<accession>L0ECR7</accession>
<dbReference type="RefSeq" id="WP_015254166.1">
    <property type="nucleotide sequence ID" value="NC_019897.1"/>
</dbReference>
<evidence type="ECO:0000313" key="1">
    <source>
        <dbReference type="EMBL" id="AGA57409.1"/>
    </source>
</evidence>
<dbReference type="EMBL" id="CP003255">
    <property type="protein sequence ID" value="AGA57409.1"/>
    <property type="molecule type" value="Genomic_DNA"/>
</dbReference>
<evidence type="ECO:0000313" key="2">
    <source>
        <dbReference type="Proteomes" id="UP000010795"/>
    </source>
</evidence>
<reference evidence="2" key="1">
    <citation type="submission" date="2012-01" db="EMBL/GenBank/DDBJ databases">
        <title>Complete sequence of chromosome of Thermobacillus composti KWC4.</title>
        <authorList>
            <person name="Lucas S."/>
            <person name="Han J."/>
            <person name="Lapidus A."/>
            <person name="Cheng J.-F."/>
            <person name="Goodwin L."/>
            <person name="Pitluck S."/>
            <person name="Peters L."/>
            <person name="Ovchinnikova G."/>
            <person name="Teshima H."/>
            <person name="Detter J.C."/>
            <person name="Han C."/>
            <person name="Tapia R."/>
            <person name="Land M."/>
            <person name="Hauser L."/>
            <person name="Kyrpides N."/>
            <person name="Ivanova N."/>
            <person name="Pagani I."/>
            <person name="Anderson I."/>
            <person name="Woyke T."/>
        </authorList>
    </citation>
    <scope>NUCLEOTIDE SEQUENCE [LARGE SCALE GENOMIC DNA]</scope>
    <source>
        <strain evidence="2">DSM 18247 / JCM 13945 / KWC4</strain>
    </source>
</reference>
<dbReference type="Gene3D" id="3.30.70.270">
    <property type="match status" value="1"/>
</dbReference>
<dbReference type="eggNOG" id="COG2345">
    <property type="taxonomic scope" value="Bacteria"/>
</dbReference>
<dbReference type="OrthoDB" id="4986073at2"/>
<dbReference type="HOGENOM" id="CLU_046979_3_0_9"/>
<dbReference type="AlphaFoldDB" id="L0ECR7"/>
<sequence length="446" mass="48640">MQIKIGVIGTPAVVRRLMAVIKEFPTFRPVVREIGKVEEAPEHAEALARETEVLFVFGPVAHRLVKERVQASVPVVQVPLTGAGLYKVLFSALKSGKLDGGLSVDTLTKTMVMRTLRDLCLEDIRVMVYNGPAWASPEKVAAFHEQQAAAGLSSLAVTGAASVAEILRSKGICAEHLIPSEQDMIVALERALLSTESRRNKESQIVVGMLAVDDFGSLVLKKSSELEVQKLKLDIHRTVLNYVESLDGYLTQIGEGEYLFFTTRGIFERETGGYKTIYLAKDARSSYGITLSLGVGFGTSANEAGMNARAALRKSREAGGNACFIIREDQTLIGPLEMSDPVQAVLPPTDSELIRMAEKAGMTSTYLSKLLTHTSKSGKYDYKAHELADVLGITIRSAHRLLQAWADNGLVKVVDVEKLSKGRPRQIYRFTFLMGRGNAAASAKNE</sequence>
<evidence type="ECO:0008006" key="3">
    <source>
        <dbReference type="Google" id="ProtNLM"/>
    </source>
</evidence>
<dbReference type="InterPro" id="IPR043128">
    <property type="entry name" value="Rev_trsase/Diguanyl_cyclase"/>
</dbReference>
<organism evidence="1 2">
    <name type="scientific">Thermobacillus composti (strain DSM 18247 / JCM 13945 / KWC4)</name>
    <dbReference type="NCBI Taxonomy" id="717605"/>
    <lineage>
        <taxon>Bacteria</taxon>
        <taxon>Bacillati</taxon>
        <taxon>Bacillota</taxon>
        <taxon>Bacilli</taxon>
        <taxon>Bacillales</taxon>
        <taxon>Paenibacillaceae</taxon>
        <taxon>Thermobacillus</taxon>
    </lineage>
</organism>
<proteinExistence type="predicted"/>